<dbReference type="STRING" id="560819.SAMN05428998_102235"/>
<dbReference type="EMBL" id="FWZX01000002">
    <property type="protein sequence ID" value="SME99017.1"/>
    <property type="molecule type" value="Genomic_DNA"/>
</dbReference>
<evidence type="ECO:0000313" key="3">
    <source>
        <dbReference type="Proteomes" id="UP000192917"/>
    </source>
</evidence>
<dbReference type="PANTHER" id="PTHR43000">
    <property type="entry name" value="DTDP-D-GLUCOSE 4,6-DEHYDRATASE-RELATED"/>
    <property type="match status" value="1"/>
</dbReference>
<accession>A0A1Y6B9V5</accession>
<organism evidence="2 3">
    <name type="scientific">Tistlia consotensis USBA 355</name>
    <dbReference type="NCBI Taxonomy" id="560819"/>
    <lineage>
        <taxon>Bacteria</taxon>
        <taxon>Pseudomonadati</taxon>
        <taxon>Pseudomonadota</taxon>
        <taxon>Alphaproteobacteria</taxon>
        <taxon>Rhodospirillales</taxon>
        <taxon>Rhodovibrionaceae</taxon>
        <taxon>Tistlia</taxon>
    </lineage>
</organism>
<evidence type="ECO:0000259" key="1">
    <source>
        <dbReference type="Pfam" id="PF16363"/>
    </source>
</evidence>
<dbReference type="RefSeq" id="WP_085121304.1">
    <property type="nucleotide sequence ID" value="NZ_FWZX01000002.1"/>
</dbReference>
<proteinExistence type="predicted"/>
<dbReference type="Gene3D" id="3.90.25.10">
    <property type="entry name" value="UDP-galactose 4-epimerase, domain 1"/>
    <property type="match status" value="1"/>
</dbReference>
<dbReference type="AlphaFoldDB" id="A0A1Y6B9V5"/>
<name>A0A1Y6B9V5_9PROT</name>
<dbReference type="Proteomes" id="UP000192917">
    <property type="component" value="Unassembled WGS sequence"/>
</dbReference>
<protein>
    <submittedName>
        <fullName evidence="2">dTDP-glucose 4,6-dehydratase</fullName>
    </submittedName>
</protein>
<feature type="domain" description="NAD(P)-binding" evidence="1">
    <location>
        <begin position="12"/>
        <end position="314"/>
    </location>
</feature>
<dbReference type="InterPro" id="IPR036291">
    <property type="entry name" value="NAD(P)-bd_dom_sf"/>
</dbReference>
<keyword evidence="3" id="KW-1185">Reference proteome</keyword>
<dbReference type="SUPFAM" id="SSF51735">
    <property type="entry name" value="NAD(P)-binding Rossmann-fold domains"/>
    <property type="match status" value="1"/>
</dbReference>
<evidence type="ECO:0000313" key="2">
    <source>
        <dbReference type="EMBL" id="SME99017.1"/>
    </source>
</evidence>
<reference evidence="2 3" key="1">
    <citation type="submission" date="2017-04" db="EMBL/GenBank/DDBJ databases">
        <authorList>
            <person name="Afonso C.L."/>
            <person name="Miller P.J."/>
            <person name="Scott M.A."/>
            <person name="Spackman E."/>
            <person name="Goraichik I."/>
            <person name="Dimitrov K.M."/>
            <person name="Suarez D.L."/>
            <person name="Swayne D.E."/>
        </authorList>
    </citation>
    <scope>NUCLEOTIDE SEQUENCE [LARGE SCALE GENOMIC DNA]</scope>
    <source>
        <strain evidence="2 3">USBA 355</strain>
    </source>
</reference>
<sequence length="336" mass="37903">MSESYQPSRVVVLGSNAFSGQDFCDLLLDKPGIEVIGISRSAEKPAPLLRYRGRDDLSRFRFQQFDMNRDSDALIDFLDQEKPDAIVNFAAQSEVGPSWEHPEHWFETNTVSLAKMVNALRRRDYLKRYLHVSSPEAYGNCVGRVTEDTPDNPSTPYAASKAAADMLLEVYRKQYGLPVMNVRATNVYGARQQLFKIIPRSVIYLKLGRTIQLHGGGHAVKSYIHVRDVSEGEFDILTRGEIGQRYHLSPDGGVAVRDVVAEIAKRLGKSLEEVTETVADRPGQDAAYVIDSTKAREAFGWRARISLEEGIDETVSWVEDNWDFIRSQSLDYEHKA</sequence>
<dbReference type="Pfam" id="PF16363">
    <property type="entry name" value="GDP_Man_Dehyd"/>
    <property type="match status" value="1"/>
</dbReference>
<gene>
    <name evidence="2" type="ORF">SAMN05428998_102235</name>
</gene>
<dbReference type="Gene3D" id="3.40.50.720">
    <property type="entry name" value="NAD(P)-binding Rossmann-like Domain"/>
    <property type="match status" value="1"/>
</dbReference>
<dbReference type="InterPro" id="IPR016040">
    <property type="entry name" value="NAD(P)-bd_dom"/>
</dbReference>